<dbReference type="PANTHER" id="PTHR43032:SF4">
    <property type="entry name" value="OXIDOREDUCTASE MOLYBDOPTERIN-BINDING DOMAIN-CONTAINING PROTEIN"/>
    <property type="match status" value="1"/>
</dbReference>
<dbReference type="InterPro" id="IPR036374">
    <property type="entry name" value="OxRdtase_Mopterin-bd_sf"/>
</dbReference>
<evidence type="ECO:0000313" key="3">
    <source>
        <dbReference type="EMBL" id="MFC4907786.1"/>
    </source>
</evidence>
<dbReference type="SUPFAM" id="SSF56524">
    <property type="entry name" value="Oxidoreductase molybdopterin-binding domain"/>
    <property type="match status" value="1"/>
</dbReference>
<dbReference type="EMBL" id="JBHSIT010000003">
    <property type="protein sequence ID" value="MFC4907786.1"/>
    <property type="molecule type" value="Genomic_DNA"/>
</dbReference>
<accession>A0ABV9TUK3</accession>
<name>A0ABV9TUK3_9ACTN</name>
<gene>
    <name evidence="3" type="ORF">ACFPCY_10675</name>
</gene>
<dbReference type="PANTHER" id="PTHR43032">
    <property type="entry name" value="PROTEIN-METHIONINE-SULFOXIDE REDUCTASE"/>
    <property type="match status" value="1"/>
</dbReference>
<keyword evidence="4" id="KW-1185">Reference proteome</keyword>
<dbReference type="Gene3D" id="3.90.420.10">
    <property type="entry name" value="Oxidoreductase, molybdopterin-binding domain"/>
    <property type="match status" value="1"/>
</dbReference>
<comment type="caution">
    <text evidence="3">The sequence shown here is derived from an EMBL/GenBank/DDBJ whole genome shotgun (WGS) entry which is preliminary data.</text>
</comment>
<reference evidence="4" key="1">
    <citation type="journal article" date="2019" name="Int. J. Syst. Evol. Microbiol.">
        <title>The Global Catalogue of Microorganisms (GCM) 10K type strain sequencing project: providing services to taxonomists for standard genome sequencing and annotation.</title>
        <authorList>
            <consortium name="The Broad Institute Genomics Platform"/>
            <consortium name="The Broad Institute Genome Sequencing Center for Infectious Disease"/>
            <person name="Wu L."/>
            <person name="Ma J."/>
        </authorList>
    </citation>
    <scope>NUCLEOTIDE SEQUENCE [LARGE SCALE GENOMIC DNA]</scope>
    <source>
        <strain evidence="4">KLKA75</strain>
    </source>
</reference>
<dbReference type="Pfam" id="PF00174">
    <property type="entry name" value="Oxidored_molyb"/>
    <property type="match status" value="1"/>
</dbReference>
<organism evidence="3 4">
    <name type="scientific">Actinomadura gamaensis</name>
    <dbReference type="NCBI Taxonomy" id="1763541"/>
    <lineage>
        <taxon>Bacteria</taxon>
        <taxon>Bacillati</taxon>
        <taxon>Actinomycetota</taxon>
        <taxon>Actinomycetes</taxon>
        <taxon>Streptosporangiales</taxon>
        <taxon>Thermomonosporaceae</taxon>
        <taxon>Actinomadura</taxon>
    </lineage>
</organism>
<dbReference type="RefSeq" id="WP_378253870.1">
    <property type="nucleotide sequence ID" value="NZ_JBHSIT010000003.1"/>
</dbReference>
<evidence type="ECO:0000313" key="4">
    <source>
        <dbReference type="Proteomes" id="UP001595872"/>
    </source>
</evidence>
<proteinExistence type="predicted"/>
<feature type="domain" description="Oxidoreductase molybdopterin-binding" evidence="2">
    <location>
        <begin position="57"/>
        <end position="205"/>
    </location>
</feature>
<evidence type="ECO:0000259" key="2">
    <source>
        <dbReference type="Pfam" id="PF00174"/>
    </source>
</evidence>
<evidence type="ECO:0000256" key="1">
    <source>
        <dbReference type="SAM" id="MobiDB-lite"/>
    </source>
</evidence>
<dbReference type="InterPro" id="IPR000572">
    <property type="entry name" value="OxRdtase_Mopterin-bd_dom"/>
</dbReference>
<protein>
    <submittedName>
        <fullName evidence="3">Sulfite oxidase-like oxidoreductase</fullName>
    </submittedName>
</protein>
<dbReference type="CDD" id="cd02109">
    <property type="entry name" value="arch_bact_SO_family_Moco"/>
    <property type="match status" value="1"/>
</dbReference>
<sequence>MSPPETPSDETPEPSPGATAAADSGPGPESQGEEQAGRKTLPPGQYVPRGWPVLHYGPVPKFRPKEWDFRVFGATATGGQYRWTWDEFDEFPRRSVVADFHCVTKFTIPDNHWEGVPGSAIVELAPPEPDVTHVMVWAEYGYSANIRMGDFLADGTMFATHRDGERLPPDHGFPIRLVVPHLYAWKSVKWVRAIEYMVKDRRGFWEERGYHNVADPWREQRYSYQEDESDAPPL</sequence>
<dbReference type="Proteomes" id="UP001595872">
    <property type="component" value="Unassembled WGS sequence"/>
</dbReference>
<feature type="region of interest" description="Disordered" evidence="1">
    <location>
        <begin position="1"/>
        <end position="45"/>
    </location>
</feature>